<keyword evidence="5" id="KW-1185">Reference proteome</keyword>
<accession>A0A2G5HR28</accession>
<evidence type="ECO:0000313" key="5">
    <source>
        <dbReference type="Proteomes" id="UP001302367"/>
    </source>
</evidence>
<feature type="region of interest" description="Disordered" evidence="1">
    <location>
        <begin position="82"/>
        <end position="127"/>
    </location>
</feature>
<reference evidence="2 4" key="1">
    <citation type="submission" date="2015-10" db="EMBL/GenBank/DDBJ databases">
        <title>The cercosporin biosynthetic gene cluster was horizontally transferred to several fungal lineages and shown to be expanded in Cercospora beticola based on microsynteny with recipient genomes.</title>
        <authorList>
            <person name="De Jonge R."/>
            <person name="Ebert M.K."/>
            <person name="Suttle J.C."/>
            <person name="Jurick Ii W.M."/>
            <person name="Secor G.A."/>
            <person name="Thomma B.P."/>
            <person name="Van De Peer Y."/>
            <person name="Bolton M.D."/>
        </authorList>
    </citation>
    <scope>NUCLEOTIDE SEQUENCE [LARGE SCALE GENOMIC DNA]</scope>
    <source>
        <strain evidence="2 4">09-40</strain>
    </source>
</reference>
<evidence type="ECO:0000313" key="4">
    <source>
        <dbReference type="Proteomes" id="UP000230605"/>
    </source>
</evidence>
<dbReference type="EMBL" id="CP134189">
    <property type="protein sequence ID" value="WPB04701.1"/>
    <property type="molecule type" value="Genomic_DNA"/>
</dbReference>
<dbReference type="EMBL" id="LKMD01000104">
    <property type="protein sequence ID" value="PIA95007.1"/>
    <property type="molecule type" value="Genomic_DNA"/>
</dbReference>
<sequence>MRRSRKAAAAAPNTHVRDKIPDVSRSAMANHNPRTAAGDKRAADTSDSADTITAPPKKLKFIPDDAVGEPLEKDKKSLMKYNTSGSVVGKPTAVPLDSPDISTAQPMNGELDPNTAVGTPIEQKKTRSAVDDFLARVAARKSAARSDDSAELKTAQPRQQQLTPNPAQNTAMNEEV</sequence>
<evidence type="ECO:0000313" key="2">
    <source>
        <dbReference type="EMBL" id="PIA95007.1"/>
    </source>
</evidence>
<organism evidence="2 4">
    <name type="scientific">Cercospora beticola</name>
    <name type="common">Sugarbeet leaf spot fungus</name>
    <dbReference type="NCBI Taxonomy" id="122368"/>
    <lineage>
        <taxon>Eukaryota</taxon>
        <taxon>Fungi</taxon>
        <taxon>Dikarya</taxon>
        <taxon>Ascomycota</taxon>
        <taxon>Pezizomycotina</taxon>
        <taxon>Dothideomycetes</taxon>
        <taxon>Dothideomycetidae</taxon>
        <taxon>Mycosphaerellales</taxon>
        <taxon>Mycosphaerellaceae</taxon>
        <taxon>Cercospora</taxon>
    </lineage>
</organism>
<dbReference type="OrthoDB" id="10480004at2759"/>
<evidence type="ECO:0000256" key="1">
    <source>
        <dbReference type="SAM" id="MobiDB-lite"/>
    </source>
</evidence>
<gene>
    <name evidence="2" type="ORF">CB0940_08135</name>
    <name evidence="3" type="ORF">RHO25_009348</name>
</gene>
<dbReference type="Proteomes" id="UP001302367">
    <property type="component" value="Chromosome 6"/>
</dbReference>
<protein>
    <submittedName>
        <fullName evidence="2">Uncharacterized protein</fullName>
    </submittedName>
</protein>
<feature type="compositionally biased region" description="Polar residues" evidence="1">
    <location>
        <begin position="156"/>
        <end position="176"/>
    </location>
</feature>
<feature type="region of interest" description="Disordered" evidence="1">
    <location>
        <begin position="139"/>
        <end position="176"/>
    </location>
</feature>
<name>A0A2G5HR28_CERBT</name>
<proteinExistence type="predicted"/>
<reference evidence="3 5" key="2">
    <citation type="submission" date="2023-09" db="EMBL/GenBank/DDBJ databases">
        <title>Complete-Gapless Cercospora beticola genome.</title>
        <authorList>
            <person name="Wyatt N.A."/>
            <person name="Spanner R.E."/>
            <person name="Bolton M.D."/>
        </authorList>
    </citation>
    <scope>NUCLEOTIDE SEQUENCE [LARGE SCALE GENOMIC DNA]</scope>
    <source>
        <strain evidence="3">Cb09-40</strain>
    </source>
</reference>
<dbReference type="Proteomes" id="UP000230605">
    <property type="component" value="Chromosome 6"/>
</dbReference>
<evidence type="ECO:0000313" key="3">
    <source>
        <dbReference type="EMBL" id="WPB04701.1"/>
    </source>
</evidence>
<dbReference type="AlphaFoldDB" id="A0A2G5HR28"/>
<feature type="region of interest" description="Disordered" evidence="1">
    <location>
        <begin position="1"/>
        <end position="67"/>
    </location>
</feature>